<evidence type="ECO:0000313" key="1">
    <source>
        <dbReference type="EMBL" id="KAF2476585.1"/>
    </source>
</evidence>
<sequence>MVNSSGVDSTRPDADAICPTAGYRERIHTRQADRGYSIGELRESAGGMGRWDEDAILHLREARPKTASVAAGASDLSLGASRCSSRPQHHPSTHFRDSRGVGRYLGLASAFVLWIETYASCISFQPSRYPSRLLLNSLFMGNEPDICCPFFWISSAHRFKQDVWCSLLVQRCLETHFVDPEAAQEAYQVAPSCHILGLFSHPASELNEIVQLLSPLSSRQAWSPQKLLFARDPTSCPIVNQARHRFTTALDEIYRYVLNEDYEPILFSEFENRTSRRHFRMKSVQGMRPQTPFEGYQEGEADSRCGHGYLIYLCWVERNNLVEDAEHALIIPSSTQLACNLILSTKAPWGSFVHCHITLNSENTSYYFLSFSNCLHQAQQFSRVRIRIENPFSSSQGGGSDMCMVSYVLNRGTVKTYWLTAIFFDLKWHPLVHSIRRLLSGHIFFFFNFTVPHQHHRDPPPRSSTTILTILFRSPTIFENGHLTLEAFPLRIPITISFNRTTLGDTHHHFRQVPHRTRPILNYPLIPNTTSSYIAAT</sequence>
<keyword evidence="2" id="KW-1185">Reference proteome</keyword>
<gene>
    <name evidence="1" type="ORF">BDR25DRAFT_391058</name>
</gene>
<accession>A0ACB6RE37</accession>
<comment type="caution">
    <text evidence="1">The sequence shown here is derived from an EMBL/GenBank/DDBJ whole genome shotgun (WGS) entry which is preliminary data.</text>
</comment>
<dbReference type="Proteomes" id="UP000799755">
    <property type="component" value="Unassembled WGS sequence"/>
</dbReference>
<protein>
    <submittedName>
        <fullName evidence="1">Uncharacterized protein</fullName>
    </submittedName>
</protein>
<name>A0ACB6RE37_9PLEO</name>
<evidence type="ECO:0000313" key="2">
    <source>
        <dbReference type="Proteomes" id="UP000799755"/>
    </source>
</evidence>
<reference evidence="1" key="1">
    <citation type="journal article" date="2020" name="Stud. Mycol.">
        <title>101 Dothideomycetes genomes: a test case for predicting lifestyles and emergence of pathogens.</title>
        <authorList>
            <person name="Haridas S."/>
            <person name="Albert R."/>
            <person name="Binder M."/>
            <person name="Bloem J."/>
            <person name="Labutti K."/>
            <person name="Salamov A."/>
            <person name="Andreopoulos B."/>
            <person name="Baker S."/>
            <person name="Barry K."/>
            <person name="Bills G."/>
            <person name="Bluhm B."/>
            <person name="Cannon C."/>
            <person name="Castanera R."/>
            <person name="Culley D."/>
            <person name="Daum C."/>
            <person name="Ezra D."/>
            <person name="Gonzalez J."/>
            <person name="Henrissat B."/>
            <person name="Kuo A."/>
            <person name="Liang C."/>
            <person name="Lipzen A."/>
            <person name="Lutzoni F."/>
            <person name="Magnuson J."/>
            <person name="Mondo S."/>
            <person name="Nolan M."/>
            <person name="Ohm R."/>
            <person name="Pangilinan J."/>
            <person name="Park H.-J."/>
            <person name="Ramirez L."/>
            <person name="Alfaro M."/>
            <person name="Sun H."/>
            <person name="Tritt A."/>
            <person name="Yoshinaga Y."/>
            <person name="Zwiers L.-H."/>
            <person name="Turgeon B."/>
            <person name="Goodwin S."/>
            <person name="Spatafora J."/>
            <person name="Crous P."/>
            <person name="Grigoriev I."/>
        </authorList>
    </citation>
    <scope>NUCLEOTIDE SEQUENCE</scope>
    <source>
        <strain evidence="1">ATCC 200398</strain>
    </source>
</reference>
<dbReference type="EMBL" id="MU003494">
    <property type="protein sequence ID" value="KAF2476585.1"/>
    <property type="molecule type" value="Genomic_DNA"/>
</dbReference>
<proteinExistence type="predicted"/>
<organism evidence="1 2">
    <name type="scientific">Lindgomyces ingoldianus</name>
    <dbReference type="NCBI Taxonomy" id="673940"/>
    <lineage>
        <taxon>Eukaryota</taxon>
        <taxon>Fungi</taxon>
        <taxon>Dikarya</taxon>
        <taxon>Ascomycota</taxon>
        <taxon>Pezizomycotina</taxon>
        <taxon>Dothideomycetes</taxon>
        <taxon>Pleosporomycetidae</taxon>
        <taxon>Pleosporales</taxon>
        <taxon>Lindgomycetaceae</taxon>
        <taxon>Lindgomyces</taxon>
    </lineage>
</organism>